<feature type="domain" description="Vitellogenin" evidence="3">
    <location>
        <begin position="6"/>
        <end position="139"/>
    </location>
</feature>
<dbReference type="InterPro" id="IPR001747">
    <property type="entry name" value="Vitellogenin_N"/>
</dbReference>
<dbReference type="InterPro" id="IPR015816">
    <property type="entry name" value="Vitellinogen_b-sht_N"/>
</dbReference>
<name>A0A164IQV6_9CRUS</name>
<dbReference type="Proteomes" id="UP000076858">
    <property type="component" value="Unassembled WGS sequence"/>
</dbReference>
<dbReference type="EMBL" id="LRGB01006684">
    <property type="protein sequence ID" value="KZS01522.1"/>
    <property type="molecule type" value="Genomic_DNA"/>
</dbReference>
<dbReference type="GO" id="GO:0005319">
    <property type="term" value="F:lipid transporter activity"/>
    <property type="evidence" value="ECO:0007669"/>
    <property type="project" value="InterPro"/>
</dbReference>
<dbReference type="Pfam" id="PF01347">
    <property type="entry name" value="Vitellogenin_N"/>
    <property type="match status" value="1"/>
</dbReference>
<evidence type="ECO:0000259" key="3">
    <source>
        <dbReference type="Pfam" id="PF01347"/>
    </source>
</evidence>
<feature type="non-terminal residue" evidence="4">
    <location>
        <position position="147"/>
    </location>
</feature>
<keyword evidence="2" id="KW-0758">Storage protein</keyword>
<dbReference type="PANTHER" id="PTHR23345">
    <property type="entry name" value="VITELLOGENIN-RELATED"/>
    <property type="match status" value="1"/>
</dbReference>
<proteinExistence type="predicted"/>
<feature type="non-terminal residue" evidence="4">
    <location>
        <position position="1"/>
    </location>
</feature>
<dbReference type="SUPFAM" id="SSF56968">
    <property type="entry name" value="Lipovitellin-phosvitin complex, beta-sheet shell regions"/>
    <property type="match status" value="1"/>
</dbReference>
<reference evidence="4 5" key="1">
    <citation type="submission" date="2016-03" db="EMBL/GenBank/DDBJ databases">
        <title>EvidentialGene: Evidence-directed Construction of Genes on Genomes.</title>
        <authorList>
            <person name="Gilbert D.G."/>
            <person name="Choi J.-H."/>
            <person name="Mockaitis K."/>
            <person name="Colbourne J."/>
            <person name="Pfrender M."/>
        </authorList>
    </citation>
    <scope>NUCLEOTIDE SEQUENCE [LARGE SCALE GENOMIC DNA]</scope>
    <source>
        <strain evidence="4 5">Xinb3</strain>
        <tissue evidence="4">Complete organism</tissue>
    </source>
</reference>
<evidence type="ECO:0000313" key="5">
    <source>
        <dbReference type="Proteomes" id="UP000076858"/>
    </source>
</evidence>
<comment type="caution">
    <text evidence="4">The sequence shown here is derived from an EMBL/GenBank/DDBJ whole genome shotgun (WGS) entry which is preliminary data.</text>
</comment>
<dbReference type="OrthoDB" id="160294at2759"/>
<organism evidence="4 5">
    <name type="scientific">Daphnia magna</name>
    <dbReference type="NCBI Taxonomy" id="35525"/>
    <lineage>
        <taxon>Eukaryota</taxon>
        <taxon>Metazoa</taxon>
        <taxon>Ecdysozoa</taxon>
        <taxon>Arthropoda</taxon>
        <taxon>Crustacea</taxon>
        <taxon>Branchiopoda</taxon>
        <taxon>Diplostraca</taxon>
        <taxon>Cladocera</taxon>
        <taxon>Anomopoda</taxon>
        <taxon>Daphniidae</taxon>
        <taxon>Daphnia</taxon>
    </lineage>
</organism>
<evidence type="ECO:0000313" key="4">
    <source>
        <dbReference type="EMBL" id="KZS01522.1"/>
    </source>
</evidence>
<dbReference type="Gene3D" id="2.30.230.10">
    <property type="entry name" value="Lipovitellin, beta-sheet shell regions, chain A"/>
    <property type="match status" value="1"/>
</dbReference>
<evidence type="ECO:0000256" key="1">
    <source>
        <dbReference type="ARBA" id="ARBA00022729"/>
    </source>
</evidence>
<sequence length="147" mass="16474">FQFTVWMAGYTYEYDYAGWTSTGIMGISTKVSGGSIKGRLTIEPVDESTAVVALLATKGKQFNEDVMEKYSEVDPGQEVRIIDQEHLEKPFQVKFVSGKVETVAIGKEEPLWIVNFKRALAAQIQLQLDGVSGVFQQAEYDNYYAEN</sequence>
<dbReference type="AlphaFoldDB" id="A0A164IQV6"/>
<protein>
    <submittedName>
        <fullName evidence="4">Vitellogenin fused with superoxide dismutase</fullName>
    </submittedName>
</protein>
<dbReference type="InterPro" id="IPR015819">
    <property type="entry name" value="Lipid_transp_b-sht_shell"/>
</dbReference>
<accession>A0A164IQV6</accession>
<evidence type="ECO:0000256" key="2">
    <source>
        <dbReference type="ARBA" id="ARBA00022761"/>
    </source>
</evidence>
<dbReference type="InterPro" id="IPR050733">
    <property type="entry name" value="Vitellogenin/Apolipophorin"/>
</dbReference>
<dbReference type="PANTHER" id="PTHR23345:SF15">
    <property type="entry name" value="VITELLOGENIN 1-RELATED"/>
    <property type="match status" value="1"/>
</dbReference>
<gene>
    <name evidence="4" type="ORF">APZ42_001795</name>
</gene>
<keyword evidence="1" id="KW-0732">Signal</keyword>
<keyword evidence="5" id="KW-1185">Reference proteome</keyword>